<keyword evidence="1" id="KW-0812">Transmembrane</keyword>
<name>A0ABU5DSJ5_9PROT</name>
<keyword evidence="3" id="KW-1185">Reference proteome</keyword>
<sequence length="164" mass="17442">MSDNSANAASQIGIKTWMIIVPIVLIALIFMPSAVVVGAGMIPTVVARVVDTSPGKRLSITVGGFNLIGCLYFLHLIWAAGHGMGDIRPTLGDSYGWLCALVGAGVGWVVFGFMPAVVGKIADTQTALRLRSLTKDQDRLVEEWGEAVRGAYGVQEVPKVEDED</sequence>
<protein>
    <submittedName>
        <fullName evidence="2">Uncharacterized protein</fullName>
    </submittedName>
</protein>
<keyword evidence="1" id="KW-0472">Membrane</keyword>
<organism evidence="2 3">
    <name type="scientific">Dongia rigui</name>
    <dbReference type="NCBI Taxonomy" id="940149"/>
    <lineage>
        <taxon>Bacteria</taxon>
        <taxon>Pseudomonadati</taxon>
        <taxon>Pseudomonadota</taxon>
        <taxon>Alphaproteobacteria</taxon>
        <taxon>Rhodospirillales</taxon>
        <taxon>Dongiaceae</taxon>
        <taxon>Dongia</taxon>
    </lineage>
</organism>
<feature type="transmembrane region" description="Helical" evidence="1">
    <location>
        <begin position="95"/>
        <end position="122"/>
    </location>
</feature>
<keyword evidence="1" id="KW-1133">Transmembrane helix</keyword>
<evidence type="ECO:0000313" key="3">
    <source>
        <dbReference type="Proteomes" id="UP001271769"/>
    </source>
</evidence>
<proteinExistence type="predicted"/>
<dbReference type="EMBL" id="JAXCLX010000001">
    <property type="protein sequence ID" value="MDY0870370.1"/>
    <property type="molecule type" value="Genomic_DNA"/>
</dbReference>
<reference evidence="2 3" key="1">
    <citation type="journal article" date="2013" name="Antonie Van Leeuwenhoek">
        <title>Dongia rigui sp. nov., isolated from freshwater of a large wetland in Korea.</title>
        <authorList>
            <person name="Baik K.S."/>
            <person name="Hwang Y.M."/>
            <person name="Choi J.S."/>
            <person name="Kwon J."/>
            <person name="Seong C.N."/>
        </authorList>
    </citation>
    <scope>NUCLEOTIDE SEQUENCE [LARGE SCALE GENOMIC DNA]</scope>
    <source>
        <strain evidence="2 3">04SU4-P</strain>
    </source>
</reference>
<feature type="transmembrane region" description="Helical" evidence="1">
    <location>
        <begin position="58"/>
        <end position="80"/>
    </location>
</feature>
<accession>A0ABU5DSJ5</accession>
<dbReference type="Proteomes" id="UP001271769">
    <property type="component" value="Unassembled WGS sequence"/>
</dbReference>
<dbReference type="RefSeq" id="WP_320498562.1">
    <property type="nucleotide sequence ID" value="NZ_JAXCLX010000001.1"/>
</dbReference>
<comment type="caution">
    <text evidence="2">The sequence shown here is derived from an EMBL/GenBank/DDBJ whole genome shotgun (WGS) entry which is preliminary data.</text>
</comment>
<evidence type="ECO:0000313" key="2">
    <source>
        <dbReference type="EMBL" id="MDY0870370.1"/>
    </source>
</evidence>
<gene>
    <name evidence="2" type="ORF">SMD31_00465</name>
</gene>
<feature type="transmembrane region" description="Helical" evidence="1">
    <location>
        <begin position="20"/>
        <end position="46"/>
    </location>
</feature>
<evidence type="ECO:0000256" key="1">
    <source>
        <dbReference type="SAM" id="Phobius"/>
    </source>
</evidence>